<dbReference type="HOGENOM" id="CLU_025996_25_1_7"/>
<evidence type="ECO:0000313" key="4">
    <source>
        <dbReference type="EMBL" id="ETD24966.1"/>
    </source>
</evidence>
<feature type="domain" description="Glycosyltransferase 2-like" evidence="3">
    <location>
        <begin position="12"/>
        <end position="89"/>
    </location>
</feature>
<protein>
    <recommendedName>
        <fullName evidence="3">Glycosyltransferase 2-like domain-containing protein</fullName>
    </recommendedName>
</protein>
<dbReference type="GO" id="GO:0016758">
    <property type="term" value="F:hexosyltransferase activity"/>
    <property type="evidence" value="ECO:0007669"/>
    <property type="project" value="UniProtKB-ARBA"/>
</dbReference>
<dbReference type="CDD" id="cd00761">
    <property type="entry name" value="Glyco_tranf_GTA_type"/>
    <property type="match status" value="1"/>
</dbReference>
<organism evidence="4 5">
    <name type="scientific">Helicobacter macacae MIT 99-5501</name>
    <dbReference type="NCBI Taxonomy" id="1357400"/>
    <lineage>
        <taxon>Bacteria</taxon>
        <taxon>Pseudomonadati</taxon>
        <taxon>Campylobacterota</taxon>
        <taxon>Epsilonproteobacteria</taxon>
        <taxon>Campylobacterales</taxon>
        <taxon>Helicobacteraceae</taxon>
        <taxon>Helicobacter</taxon>
    </lineage>
</organism>
<dbReference type="Pfam" id="PF00535">
    <property type="entry name" value="Glycos_transf_2"/>
    <property type="match status" value="1"/>
</dbReference>
<reference evidence="4 5" key="1">
    <citation type="journal article" date="2014" name="Genome Announc.">
        <title>Draft genome sequences of six enterohepatic helicobacter species isolated from humans and one from rhesus macaques.</title>
        <authorList>
            <person name="Shen Z."/>
            <person name="Sheh A."/>
            <person name="Young S.K."/>
            <person name="Abouelliel A."/>
            <person name="Ward D.V."/>
            <person name="Earl A.M."/>
            <person name="Fox J.G."/>
        </authorList>
    </citation>
    <scope>NUCLEOTIDE SEQUENCE [LARGE SCALE GENOMIC DNA]</scope>
    <source>
        <strain evidence="4 5">MIT 99-5501</strain>
    </source>
</reference>
<dbReference type="InterPro" id="IPR001173">
    <property type="entry name" value="Glyco_trans_2-like"/>
</dbReference>
<dbReference type="PATRIC" id="fig|1357400.3.peg.417"/>
<dbReference type="eggNOG" id="COG0463">
    <property type="taxonomic scope" value="Bacteria"/>
</dbReference>
<name>V8CE29_9HELI</name>
<dbReference type="SUPFAM" id="SSF53448">
    <property type="entry name" value="Nucleotide-diphospho-sugar transferases"/>
    <property type="match status" value="1"/>
</dbReference>
<evidence type="ECO:0000259" key="3">
    <source>
        <dbReference type="Pfam" id="PF00535"/>
    </source>
</evidence>
<dbReference type="Proteomes" id="UP000018731">
    <property type="component" value="Unassembled WGS sequence"/>
</dbReference>
<keyword evidence="1" id="KW-0328">Glycosyltransferase</keyword>
<keyword evidence="2" id="KW-0808">Transferase</keyword>
<dbReference type="PANTHER" id="PTHR22916">
    <property type="entry name" value="GLYCOSYLTRANSFERASE"/>
    <property type="match status" value="1"/>
</dbReference>
<dbReference type="STRING" id="1357400.HMPREF2086_00301"/>
<comment type="caution">
    <text evidence="4">The sequence shown here is derived from an EMBL/GenBank/DDBJ whole genome shotgun (WGS) entry which is preliminary data.</text>
</comment>
<keyword evidence="5" id="KW-1185">Reference proteome</keyword>
<dbReference type="InterPro" id="IPR029044">
    <property type="entry name" value="Nucleotide-diphossugar_trans"/>
</dbReference>
<gene>
    <name evidence="4" type="ORF">HMPREF2086_00301</name>
</gene>
<proteinExistence type="predicted"/>
<evidence type="ECO:0000256" key="2">
    <source>
        <dbReference type="ARBA" id="ARBA00022679"/>
    </source>
</evidence>
<dbReference type="RefSeq" id="WP_023926968.1">
    <property type="nucleotide sequence ID" value="NZ_KI669454.1"/>
</dbReference>
<dbReference type="EMBL" id="AZJI01000001">
    <property type="protein sequence ID" value="ETD24966.1"/>
    <property type="molecule type" value="Genomic_DNA"/>
</dbReference>
<sequence length="469" mass="54521">MQYFSQPHPLVSIIIPIYNVAPYLSECIQSVLTQSYENLDIILVDDGSSDESLEIALEFAKKDKRIFVISKPNGGLSSARNTGFEFIKGSALREFFERQDSYESQATYHTTSNCHTERSEVSHIQSLSQTHSFAKAYKSLSIQEVQTHFKKIQPNFIKSDLERINDFITQELPQDALIHFIDSDDYIEPHCIEICVQNLCEKDLDIFVHNWSDFDEATKTLSKGAYMGNLKKNSYESGLELLSHNKIYNFFFAWQGLFRASILNRYSLRYTEGIYHEDHDFGTLLFALAKRSAYSNEALYVYRRRAGSIMNNQRDVAMPPKLPSFLEPLRGDFDSYKEMRAYFKAYCFVVVGFRLWEFYEATLEKSLENQGEDFAHFKQLRERARSASLAKGGFCGGLCKEYESFFGNITLGYVMKVFKIPLDKDPMGLKTMLKQIRFKKPLVWWHFIKDLHRQPKKLLHIANMSYFGR</sequence>
<dbReference type="PANTHER" id="PTHR22916:SF51">
    <property type="entry name" value="GLYCOSYLTRANSFERASE EPSH-RELATED"/>
    <property type="match status" value="1"/>
</dbReference>
<accession>V8CE29</accession>
<evidence type="ECO:0000256" key="1">
    <source>
        <dbReference type="ARBA" id="ARBA00022676"/>
    </source>
</evidence>
<evidence type="ECO:0000313" key="5">
    <source>
        <dbReference type="Proteomes" id="UP000018731"/>
    </source>
</evidence>
<dbReference type="OrthoDB" id="5372349at2"/>
<dbReference type="AlphaFoldDB" id="V8CE29"/>
<dbReference type="Gene3D" id="3.90.550.10">
    <property type="entry name" value="Spore Coat Polysaccharide Biosynthesis Protein SpsA, Chain A"/>
    <property type="match status" value="2"/>
</dbReference>